<dbReference type="GeneID" id="8779292"/>
<dbReference type="HOGENOM" id="CLU_074693_1_2_2"/>
<dbReference type="GO" id="GO:0061799">
    <property type="term" value="F:cyclic pyranopterin monophosphate synthase activity"/>
    <property type="evidence" value="ECO:0007669"/>
    <property type="project" value="UniProtKB-UniRule"/>
</dbReference>
<dbReference type="InterPro" id="IPR002820">
    <property type="entry name" value="Mopterin_CF_biosynth-C_dom"/>
</dbReference>
<gene>
    <name evidence="3" type="primary">moaC</name>
    <name evidence="5" type="ordered locus">Ferp_1765</name>
</gene>
<feature type="binding site" evidence="3">
    <location>
        <begin position="72"/>
        <end position="74"/>
    </location>
    <ligand>
        <name>substrate</name>
    </ligand>
</feature>
<dbReference type="Proteomes" id="UP000002613">
    <property type="component" value="Chromosome"/>
</dbReference>
<feature type="binding site" evidence="3">
    <location>
        <begin position="108"/>
        <end position="109"/>
    </location>
    <ligand>
        <name>substrate</name>
    </ligand>
</feature>
<name>D3RZJ5_FERPA</name>
<dbReference type="RefSeq" id="WP_012966247.1">
    <property type="nucleotide sequence ID" value="NC_013849.1"/>
</dbReference>
<comment type="pathway">
    <text evidence="1 3">Cofactor biosynthesis; molybdopterin biosynthesis.</text>
</comment>
<evidence type="ECO:0000313" key="5">
    <source>
        <dbReference type="EMBL" id="ADC65908.1"/>
    </source>
</evidence>
<feature type="domain" description="Molybdopterin cofactor biosynthesis C (MoaC)" evidence="4">
    <location>
        <begin position="12"/>
        <end position="150"/>
    </location>
</feature>
<comment type="similarity">
    <text evidence="3">Belongs to the MoaC family.</text>
</comment>
<dbReference type="InterPro" id="IPR036522">
    <property type="entry name" value="MoaC_sf"/>
</dbReference>
<accession>D3RZJ5</accession>
<evidence type="ECO:0000256" key="2">
    <source>
        <dbReference type="ARBA" id="ARBA00023150"/>
    </source>
</evidence>
<dbReference type="InterPro" id="IPR023045">
    <property type="entry name" value="MoaC"/>
</dbReference>
<sequence>MFSHIENGKVRMVDVSEKDVVLRIARAEGFIKLKKETIEAIKKGEVEKGNVIATAVIAGTLAVKKTSELIPMCHPIPITSVKFDYEFEEDGIKMTCEVKAFAKTGVEMEALTGVSVALLTVWDMVKSMEKDERGNYPETAIKNVRVVEKVKVPDF</sequence>
<organism evidence="5 6">
    <name type="scientific">Ferroglobus placidus (strain DSM 10642 / AEDII12DO)</name>
    <dbReference type="NCBI Taxonomy" id="589924"/>
    <lineage>
        <taxon>Archaea</taxon>
        <taxon>Methanobacteriati</taxon>
        <taxon>Methanobacteriota</taxon>
        <taxon>Archaeoglobi</taxon>
        <taxon>Archaeoglobales</taxon>
        <taxon>Archaeoglobaceae</taxon>
        <taxon>Ferroglobus</taxon>
    </lineage>
</organism>
<evidence type="ECO:0000256" key="3">
    <source>
        <dbReference type="HAMAP-Rule" id="MF_01224"/>
    </source>
</evidence>
<reference evidence="5 6" key="2">
    <citation type="journal article" date="2011" name="Stand. Genomic Sci.">
        <title>Complete genome sequence of Ferroglobus placidus AEDII12DO.</title>
        <authorList>
            <person name="Anderson I."/>
            <person name="Risso C."/>
            <person name="Holmes D."/>
            <person name="Lucas S."/>
            <person name="Copeland A."/>
            <person name="Lapidus A."/>
            <person name="Cheng J.F."/>
            <person name="Bruce D."/>
            <person name="Goodwin L."/>
            <person name="Pitluck S."/>
            <person name="Saunders E."/>
            <person name="Brettin T."/>
            <person name="Detter J.C."/>
            <person name="Han C."/>
            <person name="Tapia R."/>
            <person name="Larimer F."/>
            <person name="Land M."/>
            <person name="Hauser L."/>
            <person name="Woyke T."/>
            <person name="Lovley D."/>
            <person name="Kyrpides N."/>
            <person name="Ivanova N."/>
        </authorList>
    </citation>
    <scope>NUCLEOTIDE SEQUENCE [LARGE SCALE GENOMIC DNA]</scope>
    <source>
        <strain evidence="6">DSM 10642 / AEDII12DO</strain>
    </source>
</reference>
<comment type="function">
    <text evidence="3">Catalyzes the conversion of (8S)-3',8-cyclo-7,8-dihydroguanosine 5'-triphosphate to cyclic pyranopterin monophosphate (cPMP).</text>
</comment>
<dbReference type="GO" id="GO:0006777">
    <property type="term" value="P:Mo-molybdopterin cofactor biosynthetic process"/>
    <property type="evidence" value="ECO:0007669"/>
    <property type="project" value="UniProtKB-UniRule"/>
</dbReference>
<dbReference type="HAMAP" id="MF_01224_A">
    <property type="entry name" value="MoaC_A"/>
    <property type="match status" value="1"/>
</dbReference>
<dbReference type="STRING" id="589924.Ferp_1765"/>
<dbReference type="UniPathway" id="UPA00344"/>
<dbReference type="Pfam" id="PF01967">
    <property type="entry name" value="MoaC"/>
    <property type="match status" value="1"/>
</dbReference>
<evidence type="ECO:0000256" key="1">
    <source>
        <dbReference type="ARBA" id="ARBA00005046"/>
    </source>
</evidence>
<dbReference type="CDD" id="cd01419">
    <property type="entry name" value="MoaC_A"/>
    <property type="match status" value="1"/>
</dbReference>
<evidence type="ECO:0000259" key="4">
    <source>
        <dbReference type="Pfam" id="PF01967"/>
    </source>
</evidence>
<evidence type="ECO:0000313" key="6">
    <source>
        <dbReference type="Proteomes" id="UP000002613"/>
    </source>
</evidence>
<dbReference type="EC" id="4.6.1.17" evidence="3"/>
<dbReference type="NCBIfam" id="NF006870">
    <property type="entry name" value="PRK09364.1"/>
    <property type="match status" value="1"/>
</dbReference>
<comment type="catalytic activity">
    <reaction evidence="3">
        <text>(8S)-3',8-cyclo-7,8-dihydroguanosine 5'-triphosphate = cyclic pyranopterin phosphate + diphosphate</text>
        <dbReference type="Rhea" id="RHEA:49580"/>
        <dbReference type="ChEBI" id="CHEBI:33019"/>
        <dbReference type="ChEBI" id="CHEBI:59648"/>
        <dbReference type="ChEBI" id="CHEBI:131766"/>
        <dbReference type="EC" id="4.6.1.17"/>
    </reaction>
</comment>
<dbReference type="SUPFAM" id="SSF55040">
    <property type="entry name" value="Molybdenum cofactor biosynthesis protein C, MoaC"/>
    <property type="match status" value="1"/>
</dbReference>
<dbReference type="Gene3D" id="3.30.70.640">
    <property type="entry name" value="Molybdopterin cofactor biosynthesis C (MoaC) domain"/>
    <property type="match status" value="1"/>
</dbReference>
<dbReference type="KEGG" id="fpl:Ferp_1765"/>
<keyword evidence="2 3" id="KW-0501">Molybdenum cofactor biosynthesis</keyword>
<dbReference type="NCBIfam" id="NF008999">
    <property type="entry name" value="PRK12343.1"/>
    <property type="match status" value="1"/>
</dbReference>
<keyword evidence="3" id="KW-0456">Lyase</keyword>
<feature type="active site" evidence="3">
    <location>
        <position position="123"/>
    </location>
</feature>
<dbReference type="PaxDb" id="589924-Ferp_1765"/>
<dbReference type="eggNOG" id="arCOG01530">
    <property type="taxonomic scope" value="Archaea"/>
</dbReference>
<protein>
    <recommendedName>
        <fullName evidence="3">Probable cyclic pyranopterin monophosphate synthase</fullName>
        <ecNumber evidence="3">4.6.1.17</ecNumber>
    </recommendedName>
    <alternativeName>
        <fullName evidence="3">Molybdenum cofactor biosynthesis protein C</fullName>
    </alternativeName>
</protein>
<dbReference type="NCBIfam" id="TIGR00581">
    <property type="entry name" value="moaC"/>
    <property type="match status" value="1"/>
</dbReference>
<proteinExistence type="inferred from homology"/>
<dbReference type="EMBL" id="CP001899">
    <property type="protein sequence ID" value="ADC65908.1"/>
    <property type="molecule type" value="Genomic_DNA"/>
</dbReference>
<dbReference type="InterPro" id="IPR023047">
    <property type="entry name" value="Mo_CF_biosynth-C_arc"/>
</dbReference>
<reference evidence="6" key="1">
    <citation type="submission" date="2010-02" db="EMBL/GenBank/DDBJ databases">
        <title>Complete sequence of Ferroglobus placidus DSM 10642.</title>
        <authorList>
            <consortium name="US DOE Joint Genome Institute"/>
            <person name="Lucas S."/>
            <person name="Copeland A."/>
            <person name="Lapidus A."/>
            <person name="Cheng J.-F."/>
            <person name="Bruce D."/>
            <person name="Goodwin L."/>
            <person name="Pitluck S."/>
            <person name="Saunders E."/>
            <person name="Brettin T."/>
            <person name="Detter J.C."/>
            <person name="Han C."/>
            <person name="Tapia R."/>
            <person name="Larimer F."/>
            <person name="Land M."/>
            <person name="Hauser L."/>
            <person name="Kyrpides N."/>
            <person name="Ivanova N."/>
            <person name="Holmes D."/>
            <person name="Lovley D."/>
            <person name="Kyrpides N."/>
            <person name="Anderson I.J."/>
            <person name="Woyke T."/>
        </authorList>
    </citation>
    <scope>NUCLEOTIDE SEQUENCE [LARGE SCALE GENOMIC DNA]</scope>
    <source>
        <strain evidence="6">DSM 10642 / AEDII12DO</strain>
    </source>
</reference>
<comment type="subunit">
    <text evidence="3">Homohexamer; trimer of dimers.</text>
</comment>
<keyword evidence="6" id="KW-1185">Reference proteome</keyword>
<dbReference type="AlphaFoldDB" id="D3RZJ5"/>